<sequence length="86" mass="9296">MSTHTPPLPENDRPENDRPDDDRPENDQPDESTPGQPDALTGAPPEADEIAAADPDREGDDADPYELRSGLETSPSDDDPGSMLNR</sequence>
<accession>A0A511YXW2</accession>
<dbReference type="AlphaFoldDB" id="A0A511YXW2"/>
<evidence type="ECO:0000256" key="1">
    <source>
        <dbReference type="SAM" id="MobiDB-lite"/>
    </source>
</evidence>
<feature type="region of interest" description="Disordered" evidence="1">
    <location>
        <begin position="1"/>
        <end position="86"/>
    </location>
</feature>
<dbReference type="EMBL" id="BJYK01000004">
    <property type="protein sequence ID" value="GEN80045.1"/>
    <property type="molecule type" value="Genomic_DNA"/>
</dbReference>
<feature type="compositionally biased region" description="Acidic residues" evidence="1">
    <location>
        <begin position="46"/>
        <end position="64"/>
    </location>
</feature>
<feature type="compositionally biased region" description="Basic and acidic residues" evidence="1">
    <location>
        <begin position="10"/>
        <end position="21"/>
    </location>
</feature>
<gene>
    <name evidence="2" type="ORF">AFE02nite_17790</name>
</gene>
<evidence type="ECO:0000313" key="3">
    <source>
        <dbReference type="Proteomes" id="UP000321484"/>
    </source>
</evidence>
<dbReference type="Proteomes" id="UP000321484">
    <property type="component" value="Unassembled WGS sequence"/>
</dbReference>
<comment type="caution">
    <text evidence="2">The sequence shown here is derived from an EMBL/GenBank/DDBJ whole genome shotgun (WGS) entry which is preliminary data.</text>
</comment>
<protein>
    <submittedName>
        <fullName evidence="2">Uncharacterized protein</fullName>
    </submittedName>
</protein>
<reference evidence="2 3" key="1">
    <citation type="submission" date="2019-07" db="EMBL/GenBank/DDBJ databases">
        <title>Whole genome shotgun sequence of Actinotalea fermentans NBRC 105374.</title>
        <authorList>
            <person name="Hosoyama A."/>
            <person name="Uohara A."/>
            <person name="Ohji S."/>
            <person name="Ichikawa N."/>
        </authorList>
    </citation>
    <scope>NUCLEOTIDE SEQUENCE [LARGE SCALE GENOMIC DNA]</scope>
    <source>
        <strain evidence="2 3">NBRC 105374</strain>
    </source>
</reference>
<organism evidence="2 3">
    <name type="scientific">Actinotalea fermentans</name>
    <dbReference type="NCBI Taxonomy" id="43671"/>
    <lineage>
        <taxon>Bacteria</taxon>
        <taxon>Bacillati</taxon>
        <taxon>Actinomycetota</taxon>
        <taxon>Actinomycetes</taxon>
        <taxon>Micrococcales</taxon>
        <taxon>Cellulomonadaceae</taxon>
        <taxon>Actinotalea</taxon>
    </lineage>
</organism>
<name>A0A511YXW2_9CELL</name>
<dbReference type="RefSeq" id="WP_034249233.1">
    <property type="nucleotide sequence ID" value="NZ_BJYK01000004.1"/>
</dbReference>
<keyword evidence="3" id="KW-1185">Reference proteome</keyword>
<proteinExistence type="predicted"/>
<evidence type="ECO:0000313" key="2">
    <source>
        <dbReference type="EMBL" id="GEN80045.1"/>
    </source>
</evidence>